<feature type="domain" description="Nitroreductase" evidence="9">
    <location>
        <begin position="13"/>
        <end position="174"/>
    </location>
</feature>
<accession>A0A3S0IB49</accession>
<keyword evidence="6 7" id="KW-0520">NAD</keyword>
<evidence type="ECO:0000313" key="11">
    <source>
        <dbReference type="Proteomes" id="UP000277766"/>
    </source>
</evidence>
<dbReference type="OrthoDB" id="9782629at2"/>
<keyword evidence="5 7" id="KW-0560">Oxidoreductase</keyword>
<sequence>MTTTASLDTLSAVRQRRTVPLTALSDRPIPEDTLLELLTAAQWAPNHGLTQPWRFAVFTGAGRERLADVLADSLALHKGAESATPEAVETQRTNQLKAPAWIMVAAQTPEGSKLPPFEDDWATAAAIQNLLLAARAVGLGSKWISNAASMHPHTMQALGFEAGCRPIGLIYLGYVDGEWPQGQRGEATDRVRWFRES</sequence>
<dbReference type="AlphaFoldDB" id="A0A3S0IB49"/>
<comment type="similarity">
    <text evidence="1 7">Belongs to the nitroreductase family.</text>
</comment>
<evidence type="ECO:0000259" key="9">
    <source>
        <dbReference type="Pfam" id="PF00881"/>
    </source>
</evidence>
<dbReference type="PANTHER" id="PTHR43821">
    <property type="entry name" value="NAD(P)H NITROREDUCTASE YDJA-RELATED"/>
    <property type="match status" value="1"/>
</dbReference>
<dbReference type="GO" id="GO:0016491">
    <property type="term" value="F:oxidoreductase activity"/>
    <property type="evidence" value="ECO:0007669"/>
    <property type="project" value="UniProtKB-UniRule"/>
</dbReference>
<dbReference type="SUPFAM" id="SSF55469">
    <property type="entry name" value="FMN-dependent nitroreductase-like"/>
    <property type="match status" value="1"/>
</dbReference>
<feature type="binding site" evidence="8">
    <location>
        <position position="47"/>
    </location>
    <ligand>
        <name>FMN</name>
        <dbReference type="ChEBI" id="CHEBI:58210"/>
        <note>ligand shared between dimeric partners</note>
    </ligand>
</feature>
<dbReference type="RefSeq" id="WP_126351357.1">
    <property type="nucleotide sequence ID" value="NZ_CP086380.1"/>
</dbReference>
<dbReference type="InterPro" id="IPR026021">
    <property type="entry name" value="YdjA-like"/>
</dbReference>
<dbReference type="Pfam" id="PF00881">
    <property type="entry name" value="Nitroreductase"/>
    <property type="match status" value="1"/>
</dbReference>
<evidence type="ECO:0000256" key="4">
    <source>
        <dbReference type="ARBA" id="ARBA00022857"/>
    </source>
</evidence>
<evidence type="ECO:0000256" key="7">
    <source>
        <dbReference type="PIRNR" id="PIRNR000232"/>
    </source>
</evidence>
<evidence type="ECO:0000256" key="2">
    <source>
        <dbReference type="ARBA" id="ARBA00022630"/>
    </source>
</evidence>
<comment type="caution">
    <text evidence="10">The sequence shown here is derived from an EMBL/GenBank/DDBJ whole genome shotgun (WGS) entry which is preliminary data.</text>
</comment>
<dbReference type="InterPro" id="IPR052530">
    <property type="entry name" value="NAD(P)H_nitroreductase"/>
</dbReference>
<evidence type="ECO:0000256" key="3">
    <source>
        <dbReference type="ARBA" id="ARBA00022643"/>
    </source>
</evidence>
<dbReference type="EC" id="1.-.-.-" evidence="7"/>
<dbReference type="Gene3D" id="3.40.109.10">
    <property type="entry name" value="NADH Oxidase"/>
    <property type="match status" value="1"/>
</dbReference>
<evidence type="ECO:0000256" key="5">
    <source>
        <dbReference type="ARBA" id="ARBA00023002"/>
    </source>
</evidence>
<feature type="binding site" description="in other chain" evidence="8">
    <location>
        <begin position="16"/>
        <end position="18"/>
    </location>
    <ligand>
        <name>FMN</name>
        <dbReference type="ChEBI" id="CHEBI:58210"/>
        <note>ligand shared between dimeric partners</note>
    </ligand>
</feature>
<organism evidence="10 11">
    <name type="scientific">Deinococcus radiophilus</name>
    <dbReference type="NCBI Taxonomy" id="32062"/>
    <lineage>
        <taxon>Bacteria</taxon>
        <taxon>Thermotogati</taxon>
        <taxon>Deinococcota</taxon>
        <taxon>Deinococci</taxon>
        <taxon>Deinococcales</taxon>
        <taxon>Deinococcaceae</taxon>
        <taxon>Deinococcus</taxon>
    </lineage>
</organism>
<gene>
    <name evidence="10" type="ORF">EJ104_03400</name>
</gene>
<keyword evidence="4 7" id="KW-0521">NADP</keyword>
<proteinExistence type="inferred from homology"/>
<feature type="binding site" description="in other chain" evidence="8">
    <location>
        <begin position="143"/>
        <end position="145"/>
    </location>
    <ligand>
        <name>FMN</name>
        <dbReference type="ChEBI" id="CHEBI:58210"/>
        <note>ligand shared between dimeric partners</note>
    </ligand>
</feature>
<protein>
    <recommendedName>
        <fullName evidence="7">Putative NAD(P)H nitroreductase</fullName>
        <ecNumber evidence="7">1.-.-.-</ecNumber>
    </recommendedName>
</protein>
<evidence type="ECO:0000256" key="6">
    <source>
        <dbReference type="ARBA" id="ARBA00023027"/>
    </source>
</evidence>
<evidence type="ECO:0000256" key="1">
    <source>
        <dbReference type="ARBA" id="ARBA00007118"/>
    </source>
</evidence>
<dbReference type="PANTHER" id="PTHR43821:SF1">
    <property type="entry name" value="NAD(P)H NITROREDUCTASE YDJA-RELATED"/>
    <property type="match status" value="1"/>
</dbReference>
<evidence type="ECO:0000313" key="10">
    <source>
        <dbReference type="EMBL" id="RTR29446.1"/>
    </source>
</evidence>
<dbReference type="EMBL" id="RXPE01000004">
    <property type="protein sequence ID" value="RTR29446.1"/>
    <property type="molecule type" value="Genomic_DNA"/>
</dbReference>
<keyword evidence="2 7" id="KW-0285">Flavoprotein</keyword>
<dbReference type="PIRSF" id="PIRSF000232">
    <property type="entry name" value="YdjA"/>
    <property type="match status" value="1"/>
</dbReference>
<name>A0A3S0IB49_9DEIO</name>
<reference evidence="10 11" key="1">
    <citation type="submission" date="2018-12" db="EMBL/GenBank/DDBJ databases">
        <title>Deinococcus radiophilus ATCC 27603 genome sequencing and assembly.</title>
        <authorList>
            <person name="Maclea K.S."/>
            <person name="Maynard C.R."/>
        </authorList>
    </citation>
    <scope>NUCLEOTIDE SEQUENCE [LARGE SCALE GENOMIC DNA]</scope>
    <source>
        <strain evidence="10 11">ATCC 27603</strain>
    </source>
</reference>
<dbReference type="Proteomes" id="UP000277766">
    <property type="component" value="Unassembled WGS sequence"/>
</dbReference>
<keyword evidence="3 7" id="KW-0288">FMN</keyword>
<dbReference type="CDD" id="cd02135">
    <property type="entry name" value="YdjA-like"/>
    <property type="match status" value="1"/>
</dbReference>
<comment type="cofactor">
    <cofactor evidence="8">
        <name>FMN</name>
        <dbReference type="ChEBI" id="CHEBI:58210"/>
    </cofactor>
    <text evidence="8">Binds 1 FMN per subunit.</text>
</comment>
<evidence type="ECO:0000256" key="8">
    <source>
        <dbReference type="PIRSR" id="PIRSR000232-1"/>
    </source>
</evidence>
<keyword evidence="11" id="KW-1185">Reference proteome</keyword>
<dbReference type="InterPro" id="IPR000415">
    <property type="entry name" value="Nitroreductase-like"/>
</dbReference>
<dbReference type="InterPro" id="IPR029479">
    <property type="entry name" value="Nitroreductase"/>
</dbReference>